<evidence type="ECO:0000313" key="9">
    <source>
        <dbReference type="Proteomes" id="UP000199045"/>
    </source>
</evidence>
<feature type="transmembrane region" description="Helical" evidence="7">
    <location>
        <begin position="12"/>
        <end position="35"/>
    </location>
</feature>
<feature type="transmembrane region" description="Helical" evidence="7">
    <location>
        <begin position="110"/>
        <end position="129"/>
    </location>
</feature>
<comment type="similarity">
    <text evidence="2">Belongs to the DoxX family.</text>
</comment>
<dbReference type="AlphaFoldDB" id="A0A1G7RBW9"/>
<evidence type="ECO:0000256" key="6">
    <source>
        <dbReference type="ARBA" id="ARBA00023136"/>
    </source>
</evidence>
<comment type="subcellular location">
    <subcellularLocation>
        <location evidence="1">Cell membrane</location>
        <topology evidence="1">Multi-pass membrane protein</topology>
    </subcellularLocation>
</comment>
<keyword evidence="5 7" id="KW-1133">Transmembrane helix</keyword>
<name>A0A1G7RBW9_CHIFI</name>
<dbReference type="EMBL" id="FNBN01000003">
    <property type="protein sequence ID" value="SDG08135.1"/>
    <property type="molecule type" value="Genomic_DNA"/>
</dbReference>
<dbReference type="RefSeq" id="WP_089832920.1">
    <property type="nucleotide sequence ID" value="NZ_FNBN01000003.1"/>
</dbReference>
<evidence type="ECO:0000256" key="2">
    <source>
        <dbReference type="ARBA" id="ARBA00006679"/>
    </source>
</evidence>
<sequence length="135" mass="14462">MSKLFTSRVNTGAVNFAMLILRVVFGALMFTHGLSKLKGFSQMVGKFPDPLHVGQTISLSLTIFAETLCAALVAVGLLTRLAAVPLVFCMIIVVFVVMKNAPLSQNEMGILFLAAFTAILFAGPGKYSLDHLIGK</sequence>
<proteinExistence type="inferred from homology"/>
<dbReference type="InterPro" id="IPR051907">
    <property type="entry name" value="DoxX-like_oxidoreductase"/>
</dbReference>
<evidence type="ECO:0000256" key="5">
    <source>
        <dbReference type="ARBA" id="ARBA00022989"/>
    </source>
</evidence>
<organism evidence="8 9">
    <name type="scientific">Chitinophaga filiformis</name>
    <name type="common">Myxococcus filiformis</name>
    <name type="synonym">Flexibacter filiformis</name>
    <dbReference type="NCBI Taxonomy" id="104663"/>
    <lineage>
        <taxon>Bacteria</taxon>
        <taxon>Pseudomonadati</taxon>
        <taxon>Bacteroidota</taxon>
        <taxon>Chitinophagia</taxon>
        <taxon>Chitinophagales</taxon>
        <taxon>Chitinophagaceae</taxon>
        <taxon>Chitinophaga</taxon>
    </lineage>
</organism>
<dbReference type="Proteomes" id="UP000199045">
    <property type="component" value="Unassembled WGS sequence"/>
</dbReference>
<evidence type="ECO:0000313" key="8">
    <source>
        <dbReference type="EMBL" id="SDG08135.1"/>
    </source>
</evidence>
<feature type="transmembrane region" description="Helical" evidence="7">
    <location>
        <begin position="81"/>
        <end position="98"/>
    </location>
</feature>
<keyword evidence="6 7" id="KW-0472">Membrane</keyword>
<gene>
    <name evidence="8" type="ORF">SAMN04488121_103403</name>
</gene>
<keyword evidence="3" id="KW-1003">Cell membrane</keyword>
<dbReference type="PANTHER" id="PTHR33452">
    <property type="entry name" value="OXIDOREDUCTASE CATD-RELATED"/>
    <property type="match status" value="1"/>
</dbReference>
<dbReference type="OrthoDB" id="9813193at2"/>
<evidence type="ECO:0000256" key="1">
    <source>
        <dbReference type="ARBA" id="ARBA00004651"/>
    </source>
</evidence>
<protein>
    <submittedName>
        <fullName evidence="8">Putative oxidoreductase</fullName>
    </submittedName>
</protein>
<evidence type="ECO:0000256" key="3">
    <source>
        <dbReference type="ARBA" id="ARBA00022475"/>
    </source>
</evidence>
<feature type="transmembrane region" description="Helical" evidence="7">
    <location>
        <begin position="56"/>
        <end position="75"/>
    </location>
</feature>
<accession>A0A1G7RBW9</accession>
<dbReference type="InterPro" id="IPR032808">
    <property type="entry name" value="DoxX"/>
</dbReference>
<reference evidence="8 9" key="1">
    <citation type="submission" date="2016-10" db="EMBL/GenBank/DDBJ databases">
        <authorList>
            <person name="de Groot N.N."/>
        </authorList>
    </citation>
    <scope>NUCLEOTIDE SEQUENCE [LARGE SCALE GENOMIC DNA]</scope>
    <source>
        <strain evidence="8 9">DSM 527</strain>
    </source>
</reference>
<evidence type="ECO:0000256" key="4">
    <source>
        <dbReference type="ARBA" id="ARBA00022692"/>
    </source>
</evidence>
<dbReference type="Pfam" id="PF07681">
    <property type="entry name" value="DoxX"/>
    <property type="match status" value="1"/>
</dbReference>
<dbReference type="GO" id="GO:0005886">
    <property type="term" value="C:plasma membrane"/>
    <property type="evidence" value="ECO:0007669"/>
    <property type="project" value="UniProtKB-SubCell"/>
</dbReference>
<keyword evidence="4 7" id="KW-0812">Transmembrane</keyword>
<dbReference type="PANTHER" id="PTHR33452:SF1">
    <property type="entry name" value="INNER MEMBRANE PROTEIN YPHA-RELATED"/>
    <property type="match status" value="1"/>
</dbReference>
<dbReference type="STRING" id="104663.SAMN04488121_103403"/>
<evidence type="ECO:0000256" key="7">
    <source>
        <dbReference type="SAM" id="Phobius"/>
    </source>
</evidence>